<evidence type="ECO:0000313" key="2">
    <source>
        <dbReference type="Proteomes" id="UP000582837"/>
    </source>
</evidence>
<organism evidence="1 2">
    <name type="scientific">Longimicrobium terrae</name>
    <dbReference type="NCBI Taxonomy" id="1639882"/>
    <lineage>
        <taxon>Bacteria</taxon>
        <taxon>Pseudomonadati</taxon>
        <taxon>Gemmatimonadota</taxon>
        <taxon>Longimicrobiia</taxon>
        <taxon>Longimicrobiales</taxon>
        <taxon>Longimicrobiaceae</taxon>
        <taxon>Longimicrobium</taxon>
    </lineage>
</organism>
<dbReference type="Proteomes" id="UP000582837">
    <property type="component" value="Unassembled WGS sequence"/>
</dbReference>
<proteinExistence type="predicted"/>
<dbReference type="RefSeq" id="WP_170037239.1">
    <property type="nucleotide sequence ID" value="NZ_JABDTL010000002.1"/>
</dbReference>
<name>A0A841GVW2_9BACT</name>
<sequence length="50" mass="5404">MMLLYARMWDDAKEAENFVYKQLAVTSGIALAEIAKAAIKCSVTAVAPSI</sequence>
<gene>
    <name evidence="1" type="ORF">HNQ61_001218</name>
</gene>
<keyword evidence="2" id="KW-1185">Reference proteome</keyword>
<accession>A0A841GVW2</accession>
<evidence type="ECO:0000313" key="1">
    <source>
        <dbReference type="EMBL" id="MBB6069603.1"/>
    </source>
</evidence>
<dbReference type="EMBL" id="JACHIA010000002">
    <property type="protein sequence ID" value="MBB6069603.1"/>
    <property type="molecule type" value="Genomic_DNA"/>
</dbReference>
<comment type="caution">
    <text evidence="1">The sequence shown here is derived from an EMBL/GenBank/DDBJ whole genome shotgun (WGS) entry which is preliminary data.</text>
</comment>
<dbReference type="AlphaFoldDB" id="A0A841GVW2"/>
<reference evidence="1 2" key="1">
    <citation type="submission" date="2020-08" db="EMBL/GenBank/DDBJ databases">
        <title>Genomic Encyclopedia of Type Strains, Phase IV (KMG-IV): sequencing the most valuable type-strain genomes for metagenomic binning, comparative biology and taxonomic classification.</title>
        <authorList>
            <person name="Goeker M."/>
        </authorList>
    </citation>
    <scope>NUCLEOTIDE SEQUENCE [LARGE SCALE GENOMIC DNA]</scope>
    <source>
        <strain evidence="1 2">DSM 29007</strain>
    </source>
</reference>
<protein>
    <submittedName>
        <fullName evidence="1">Uncharacterized protein YdbL (DUF1318 family)</fullName>
    </submittedName>
</protein>